<dbReference type="GeneID" id="8862968"/>
<dbReference type="VEuPathDB" id="AmoebaDB:NAEGRDRAFT_75511"/>
<evidence type="ECO:0000256" key="1">
    <source>
        <dbReference type="SAM" id="MobiDB-lite"/>
    </source>
</evidence>
<dbReference type="EMBL" id="GG738925">
    <property type="protein sequence ID" value="EFC36786.1"/>
    <property type="molecule type" value="Genomic_DNA"/>
</dbReference>
<dbReference type="RefSeq" id="XP_002669530.1">
    <property type="nucleotide sequence ID" value="XM_002669484.1"/>
</dbReference>
<accession>D2W299</accession>
<proteinExistence type="predicted"/>
<name>D2W299_NAEGR</name>
<reference evidence="2 3" key="1">
    <citation type="journal article" date="2010" name="Cell">
        <title>The genome of Naegleria gruberi illuminates early eukaryotic versatility.</title>
        <authorList>
            <person name="Fritz-Laylin L.K."/>
            <person name="Prochnik S.E."/>
            <person name="Ginger M.L."/>
            <person name="Dacks J.B."/>
            <person name="Carpenter M.L."/>
            <person name="Field M.C."/>
            <person name="Kuo A."/>
            <person name="Paredez A."/>
            <person name="Chapman J."/>
            <person name="Pham J."/>
            <person name="Shu S."/>
            <person name="Neupane R."/>
            <person name="Cipriano M."/>
            <person name="Mancuso J."/>
            <person name="Tu H."/>
            <person name="Salamov A."/>
            <person name="Lindquist E."/>
            <person name="Shapiro H."/>
            <person name="Lucas S."/>
            <person name="Grigoriev I.V."/>
            <person name="Cande W.Z."/>
            <person name="Fulton C."/>
            <person name="Rokhsar D.S."/>
            <person name="Dawson S.C."/>
        </authorList>
    </citation>
    <scope>NUCLEOTIDE SEQUENCE [LARGE SCALE GENOMIC DNA]</scope>
    <source>
        <strain evidence="2 3">NEG-M</strain>
    </source>
</reference>
<sequence>MNGNGLGGRGFSQKKRKFLDHYSSNFIKPSKYLILSQENLCSDKQQDDKNSHFRETRIIPERNNYNIHSHSQIVDDCWQIIFDFVEKIEDRKSMILVCKHWANMFMQPFIGYCYEIYDENRHLNGLTEYVEENGEDGFVCEGGMFFTEMATWKEPLCYDSLEEEEYSGFNWDRIPENQVEFEGSSYRQRILPFGVPLCKETISDQYELVSSEIDSSTYRNMVEKFMGIPKSEQGALSLKPFELYEQIEHEKQMVYSYIHEIQKSLDFDAGNAIYAEGKVMYNDDDFYDSSQNDPEFIFYALRSGIQRLARKAGVKYFEPAVIEDYLYELKRVIHLVLENAYERKFSRKTANLVFEESSEQYEQCYIDPCDAYLPTCDDNLDTDLKLDHTEILESFERITGMKMFYQPIKDPYNLNDTDLKQYFALENGTETVSELQPKEEFKFKEPTIFSNESIPDILNESQIDEDLTSEESEDDSTLQTIANDNFIDDSELYHVDLDNLGDSLQDQLLKVSIRVHEEVYGKERAHKEKLYLKNWYGCSELFYENCSKELDNPPSMQFTPIEEDAISESNEDGIDEEEEEEKRTRGIQTKFSSLDFEEESEVSIDGEFDVKEQDTIERVNEEDLEYFGYALYEDDFDEFPIFSDQDDSEETLEQSSEEESLRYHLRRMLREQSYECIVNYNQ</sequence>
<evidence type="ECO:0000313" key="3">
    <source>
        <dbReference type="Proteomes" id="UP000006671"/>
    </source>
</evidence>
<feature type="compositionally biased region" description="Acidic residues" evidence="1">
    <location>
        <begin position="565"/>
        <end position="580"/>
    </location>
</feature>
<protein>
    <submittedName>
        <fullName evidence="2">Predicted protein</fullName>
    </submittedName>
</protein>
<keyword evidence="3" id="KW-1185">Reference proteome</keyword>
<dbReference type="OrthoDB" id="10507142at2759"/>
<dbReference type="AlphaFoldDB" id="D2W299"/>
<evidence type="ECO:0000313" key="2">
    <source>
        <dbReference type="EMBL" id="EFC36786.1"/>
    </source>
</evidence>
<feature type="region of interest" description="Disordered" evidence="1">
    <location>
        <begin position="565"/>
        <end position="586"/>
    </location>
</feature>
<gene>
    <name evidence="2" type="ORF">NAEGRDRAFT_75511</name>
</gene>
<dbReference type="InParanoid" id="D2W299"/>
<feature type="region of interest" description="Disordered" evidence="1">
    <location>
        <begin position="640"/>
        <end position="659"/>
    </location>
</feature>
<dbReference type="KEGG" id="ngr:NAEGRDRAFT_75511"/>
<organism evidence="3">
    <name type="scientific">Naegleria gruberi</name>
    <name type="common">Amoeba</name>
    <dbReference type="NCBI Taxonomy" id="5762"/>
    <lineage>
        <taxon>Eukaryota</taxon>
        <taxon>Discoba</taxon>
        <taxon>Heterolobosea</taxon>
        <taxon>Tetramitia</taxon>
        <taxon>Eutetramitia</taxon>
        <taxon>Vahlkampfiidae</taxon>
        <taxon>Naegleria</taxon>
    </lineage>
</organism>
<feature type="compositionally biased region" description="Acidic residues" evidence="1">
    <location>
        <begin position="640"/>
        <end position="658"/>
    </location>
</feature>
<dbReference type="Proteomes" id="UP000006671">
    <property type="component" value="Unassembled WGS sequence"/>
</dbReference>
<dbReference type="Gene3D" id="1.20.1280.50">
    <property type="match status" value="1"/>
</dbReference>